<dbReference type="EMBL" id="BONG01000012">
    <property type="protein sequence ID" value="GIF89145.1"/>
    <property type="molecule type" value="Genomic_DNA"/>
</dbReference>
<dbReference type="PROSITE" id="PS51459">
    <property type="entry name" value="FIDO"/>
    <property type="match status" value="1"/>
</dbReference>
<keyword evidence="2" id="KW-0067">ATP-binding</keyword>
<dbReference type="InterPro" id="IPR003812">
    <property type="entry name" value="Fido"/>
</dbReference>
<organism evidence="4 5">
    <name type="scientific">Catellatospora chokoriensis</name>
    <dbReference type="NCBI Taxonomy" id="310353"/>
    <lineage>
        <taxon>Bacteria</taxon>
        <taxon>Bacillati</taxon>
        <taxon>Actinomycetota</taxon>
        <taxon>Actinomycetes</taxon>
        <taxon>Micromonosporales</taxon>
        <taxon>Micromonosporaceae</taxon>
        <taxon>Catellatospora</taxon>
    </lineage>
</organism>
<name>A0A8J3K1S9_9ACTN</name>
<gene>
    <name evidence="4" type="ORF">Cch02nite_25890</name>
</gene>
<dbReference type="SUPFAM" id="SSF140931">
    <property type="entry name" value="Fic-like"/>
    <property type="match status" value="1"/>
</dbReference>
<proteinExistence type="predicted"/>
<protein>
    <recommendedName>
        <fullName evidence="3">Fido domain-containing protein</fullName>
    </recommendedName>
</protein>
<dbReference type="Gene3D" id="1.10.3290.10">
    <property type="entry name" value="Fido-like domain"/>
    <property type="match status" value="1"/>
</dbReference>
<comment type="caution">
    <text evidence="4">The sequence shown here is derived from an EMBL/GenBank/DDBJ whole genome shotgun (WGS) entry which is preliminary data.</text>
</comment>
<keyword evidence="5" id="KW-1185">Reference proteome</keyword>
<feature type="binding site" evidence="2">
    <location>
        <begin position="229"/>
        <end position="236"/>
    </location>
    <ligand>
        <name>ATP</name>
        <dbReference type="ChEBI" id="CHEBI:30616"/>
    </ligand>
</feature>
<dbReference type="Proteomes" id="UP000619293">
    <property type="component" value="Unassembled WGS sequence"/>
</dbReference>
<evidence type="ECO:0000256" key="1">
    <source>
        <dbReference type="PIRSR" id="PIRSR640198-1"/>
    </source>
</evidence>
<accession>A0A8J3K1S9</accession>
<dbReference type="AlphaFoldDB" id="A0A8J3K1S9"/>
<sequence>MKPITRGVWSVQELQSGLSGSPYSVPHGTEELHRASSLLDTILDISVQASVARQHLDNVRFKLIKGNQRVKEIHESNRVEGLGPTLLGQTNEILSGPVARDTTSAINLYSVLRTLESDNRTLDVLGLHGAKLFAEQLVGVFPGEPLTEVDVRSMHGLLMQGHPGAGRYKQYLNSIAGSRHSPLAPSDTPGAMAHLVDWLNRTIQSRCLPPVVIAAAVHAWLAHIHPFDDGNGRISRVLANLIVGGSMLPPIIINLSDDRDQYIDALAISDEGGNLAPLIGVFNRVMLRAVTDMRDPDFALRLFNDEVRQRSLGEYVLWRRTAIDWFKTLGGALLLHDLRLRFDDTRMISQESFERLKSSRTTEGIVSGGIGNNDRYPDSRAYLLFDKTRELFRYSNGEPAISFLRYAPRAWGDNVYRLMDATVSEVIIKADPAEGVFIRNRSGRASRLPAVEAAQLVAQSLAEDFRRGAARASY</sequence>
<dbReference type="InterPro" id="IPR036597">
    <property type="entry name" value="Fido-like_dom_sf"/>
</dbReference>
<dbReference type="GO" id="GO:0005524">
    <property type="term" value="F:ATP binding"/>
    <property type="evidence" value="ECO:0007669"/>
    <property type="project" value="UniProtKB-KW"/>
</dbReference>
<evidence type="ECO:0000256" key="2">
    <source>
        <dbReference type="PIRSR" id="PIRSR640198-2"/>
    </source>
</evidence>
<dbReference type="Pfam" id="PF02661">
    <property type="entry name" value="Fic"/>
    <property type="match status" value="1"/>
</dbReference>
<reference evidence="4 5" key="1">
    <citation type="submission" date="2021-01" db="EMBL/GenBank/DDBJ databases">
        <title>Whole genome shotgun sequence of Catellatospora chokoriensis NBRC 107358.</title>
        <authorList>
            <person name="Komaki H."/>
            <person name="Tamura T."/>
        </authorList>
    </citation>
    <scope>NUCLEOTIDE SEQUENCE [LARGE SCALE GENOMIC DNA]</scope>
    <source>
        <strain evidence="4 5">NBRC 107358</strain>
    </source>
</reference>
<feature type="active site" evidence="1">
    <location>
        <position position="225"/>
    </location>
</feature>
<keyword evidence="2" id="KW-0547">Nucleotide-binding</keyword>
<dbReference type="RefSeq" id="WP_191840159.1">
    <property type="nucleotide sequence ID" value="NZ_BAAALB010000002.1"/>
</dbReference>
<dbReference type="InterPro" id="IPR040198">
    <property type="entry name" value="Fido_containing"/>
</dbReference>
<evidence type="ECO:0000313" key="4">
    <source>
        <dbReference type="EMBL" id="GIF89145.1"/>
    </source>
</evidence>
<feature type="domain" description="Fido" evidence="3">
    <location>
        <begin position="146"/>
        <end position="284"/>
    </location>
</feature>
<evidence type="ECO:0000259" key="3">
    <source>
        <dbReference type="PROSITE" id="PS51459"/>
    </source>
</evidence>
<evidence type="ECO:0000313" key="5">
    <source>
        <dbReference type="Proteomes" id="UP000619293"/>
    </source>
</evidence>
<dbReference type="PANTHER" id="PTHR13504:SF38">
    <property type="entry name" value="FIDO DOMAIN-CONTAINING PROTEIN"/>
    <property type="match status" value="1"/>
</dbReference>
<dbReference type="PANTHER" id="PTHR13504">
    <property type="entry name" value="FIDO DOMAIN-CONTAINING PROTEIN DDB_G0283145"/>
    <property type="match status" value="1"/>
</dbReference>